<evidence type="ECO:0000313" key="3">
    <source>
        <dbReference type="Proteomes" id="UP000054248"/>
    </source>
</evidence>
<organism evidence="2 3">
    <name type="scientific">Tulasnella calospora MUT 4182</name>
    <dbReference type="NCBI Taxonomy" id="1051891"/>
    <lineage>
        <taxon>Eukaryota</taxon>
        <taxon>Fungi</taxon>
        <taxon>Dikarya</taxon>
        <taxon>Basidiomycota</taxon>
        <taxon>Agaricomycotina</taxon>
        <taxon>Agaricomycetes</taxon>
        <taxon>Cantharellales</taxon>
        <taxon>Tulasnellaceae</taxon>
        <taxon>Tulasnella</taxon>
    </lineage>
</organism>
<evidence type="ECO:0000313" key="2">
    <source>
        <dbReference type="EMBL" id="KIO32273.1"/>
    </source>
</evidence>
<dbReference type="AlphaFoldDB" id="A0A0C3LEB2"/>
<sequence length="258" mass="30288">MPLISCLPEPISKRIDIARRISNAEIKYREIILKKFRSAAPSSDMKRDPTLEDDDDKVAKVMQEVIAPRLARLRTSYFGPHEPHLISDWLGVSWLFALWRGESGVSIHRHERRITNIELMLNLVDNRDSLGSNIWKRIALWQLLKYQREAREFLERFERRISKLKDEDRALHEAYRSALAKAVRRAQAKRPLNNATWADVFVIRHLYHDPTLKSAIDSHWTPSKDRQDLMAKIDQMMLEEPHFPPECHALDFNLLVPN</sequence>
<dbReference type="EMBL" id="KN822956">
    <property type="protein sequence ID" value="KIO32273.1"/>
    <property type="molecule type" value="Genomic_DNA"/>
</dbReference>
<dbReference type="Proteomes" id="UP000054248">
    <property type="component" value="Unassembled WGS sequence"/>
</dbReference>
<feature type="coiled-coil region" evidence="1">
    <location>
        <begin position="147"/>
        <end position="174"/>
    </location>
</feature>
<keyword evidence="1" id="KW-0175">Coiled coil</keyword>
<proteinExistence type="predicted"/>
<protein>
    <submittedName>
        <fullName evidence="2">Uncharacterized protein</fullName>
    </submittedName>
</protein>
<accession>A0A0C3LEB2</accession>
<dbReference type="HOGENOM" id="CLU_063753_0_0_1"/>
<evidence type="ECO:0000256" key="1">
    <source>
        <dbReference type="SAM" id="Coils"/>
    </source>
</evidence>
<keyword evidence="3" id="KW-1185">Reference proteome</keyword>
<gene>
    <name evidence="2" type="ORF">M407DRAFT_18836</name>
</gene>
<reference evidence="3" key="2">
    <citation type="submission" date="2015-01" db="EMBL/GenBank/DDBJ databases">
        <title>Evolutionary Origins and Diversification of the Mycorrhizal Mutualists.</title>
        <authorList>
            <consortium name="DOE Joint Genome Institute"/>
            <consortium name="Mycorrhizal Genomics Consortium"/>
            <person name="Kohler A."/>
            <person name="Kuo A."/>
            <person name="Nagy L.G."/>
            <person name="Floudas D."/>
            <person name="Copeland A."/>
            <person name="Barry K.W."/>
            <person name="Cichocki N."/>
            <person name="Veneault-Fourrey C."/>
            <person name="LaButti K."/>
            <person name="Lindquist E.A."/>
            <person name="Lipzen A."/>
            <person name="Lundell T."/>
            <person name="Morin E."/>
            <person name="Murat C."/>
            <person name="Riley R."/>
            <person name="Ohm R."/>
            <person name="Sun H."/>
            <person name="Tunlid A."/>
            <person name="Henrissat B."/>
            <person name="Grigoriev I.V."/>
            <person name="Hibbett D.S."/>
            <person name="Martin F."/>
        </authorList>
    </citation>
    <scope>NUCLEOTIDE SEQUENCE [LARGE SCALE GENOMIC DNA]</scope>
    <source>
        <strain evidence="3">MUT 4182</strain>
    </source>
</reference>
<reference evidence="2 3" key="1">
    <citation type="submission" date="2014-04" db="EMBL/GenBank/DDBJ databases">
        <authorList>
            <consortium name="DOE Joint Genome Institute"/>
            <person name="Kuo A."/>
            <person name="Girlanda M."/>
            <person name="Perotto S."/>
            <person name="Kohler A."/>
            <person name="Nagy L.G."/>
            <person name="Floudas D."/>
            <person name="Copeland A."/>
            <person name="Barry K.W."/>
            <person name="Cichocki N."/>
            <person name="Veneault-Fourrey C."/>
            <person name="LaButti K."/>
            <person name="Lindquist E.A."/>
            <person name="Lipzen A."/>
            <person name="Lundell T."/>
            <person name="Morin E."/>
            <person name="Murat C."/>
            <person name="Sun H."/>
            <person name="Tunlid A."/>
            <person name="Henrissat B."/>
            <person name="Grigoriev I.V."/>
            <person name="Hibbett D.S."/>
            <person name="Martin F."/>
            <person name="Nordberg H.P."/>
            <person name="Cantor M.N."/>
            <person name="Hua S.X."/>
        </authorList>
    </citation>
    <scope>NUCLEOTIDE SEQUENCE [LARGE SCALE GENOMIC DNA]</scope>
    <source>
        <strain evidence="2 3">MUT 4182</strain>
    </source>
</reference>
<name>A0A0C3LEB2_9AGAM</name>
<dbReference type="OrthoDB" id="3227403at2759"/>